<dbReference type="EMBL" id="CM045764">
    <property type="protein sequence ID" value="KAI8007008.1"/>
    <property type="molecule type" value="Genomic_DNA"/>
</dbReference>
<reference evidence="1 2" key="1">
    <citation type="journal article" date="2022" name="Plant J.">
        <title>Chromosome-level genome of Camellia lanceoleosa provides a valuable resource for understanding genome evolution and self-incompatibility.</title>
        <authorList>
            <person name="Gong W."/>
            <person name="Xiao S."/>
            <person name="Wang L."/>
            <person name="Liao Z."/>
            <person name="Chang Y."/>
            <person name="Mo W."/>
            <person name="Hu G."/>
            <person name="Li W."/>
            <person name="Zhao G."/>
            <person name="Zhu H."/>
            <person name="Hu X."/>
            <person name="Ji K."/>
            <person name="Xiang X."/>
            <person name="Song Q."/>
            <person name="Yuan D."/>
            <person name="Jin S."/>
            <person name="Zhang L."/>
        </authorList>
    </citation>
    <scope>NUCLEOTIDE SEQUENCE [LARGE SCALE GENOMIC DNA]</scope>
    <source>
        <strain evidence="1">SQ_2022a</strain>
    </source>
</reference>
<name>A0ACC0H0N0_9ERIC</name>
<accession>A0ACC0H0N0</accession>
<sequence length="346" mass="39431">MASTFSNQPPSTGPIVSSSTASTSRTIPGSKASSRWQIWACEPHQADNDMHDWCRRLHRFASLRVTRGEHLLEPASLPWSDRIQFHRINIKNDSRLEGLIKMADLTINLAAICTPADYNTRPLDTIYSNFIDALPVVCILDFDVSRCLSPEWNEEFNLVVKDPESQALEINVFDWEQVGKHDKMGLNVVPLKQLTPKELKVMTLDLLKNMDPNDAQNEKSREQIVLELMYKPFTDEEMPKETEDSNAVEKAPEETPDGCGLLAVIVHEAQDLEGKHHTNPQVRLLFRGEERRTNPVKKNGDPRWEEEFQFTLDEPPTNDKIHVEVVSTSSRMGLLHPKIGNEFLKE</sequence>
<protein>
    <submittedName>
        <fullName evidence="1">Synaptotagmin-2</fullName>
    </submittedName>
</protein>
<dbReference type="Proteomes" id="UP001060215">
    <property type="component" value="Chromosome 7"/>
</dbReference>
<comment type="caution">
    <text evidence="1">The sequence shown here is derived from an EMBL/GenBank/DDBJ whole genome shotgun (WGS) entry which is preliminary data.</text>
</comment>
<evidence type="ECO:0000313" key="2">
    <source>
        <dbReference type="Proteomes" id="UP001060215"/>
    </source>
</evidence>
<proteinExistence type="predicted"/>
<organism evidence="1 2">
    <name type="scientific">Camellia lanceoleosa</name>
    <dbReference type="NCBI Taxonomy" id="1840588"/>
    <lineage>
        <taxon>Eukaryota</taxon>
        <taxon>Viridiplantae</taxon>
        <taxon>Streptophyta</taxon>
        <taxon>Embryophyta</taxon>
        <taxon>Tracheophyta</taxon>
        <taxon>Spermatophyta</taxon>
        <taxon>Magnoliopsida</taxon>
        <taxon>eudicotyledons</taxon>
        <taxon>Gunneridae</taxon>
        <taxon>Pentapetalae</taxon>
        <taxon>asterids</taxon>
        <taxon>Ericales</taxon>
        <taxon>Theaceae</taxon>
        <taxon>Camellia</taxon>
    </lineage>
</organism>
<gene>
    <name evidence="1" type="ORF">LOK49_LG07G03450</name>
</gene>
<evidence type="ECO:0000313" key="1">
    <source>
        <dbReference type="EMBL" id="KAI8007008.1"/>
    </source>
</evidence>
<keyword evidence="2" id="KW-1185">Reference proteome</keyword>